<evidence type="ECO:0000256" key="12">
    <source>
        <dbReference type="ARBA" id="ARBA00049515"/>
    </source>
</evidence>
<evidence type="ECO:0000256" key="3">
    <source>
        <dbReference type="ARBA" id="ARBA00022555"/>
    </source>
</evidence>
<dbReference type="PANTHER" id="PTHR11451">
    <property type="entry name" value="THREONINE-TRNA LIGASE"/>
    <property type="match status" value="1"/>
</dbReference>
<dbReference type="InterPro" id="IPR047246">
    <property type="entry name" value="ThrRS_anticodon"/>
</dbReference>
<keyword evidence="8 13" id="KW-0067">ATP-binding</keyword>
<dbReference type="SUPFAM" id="SSF52954">
    <property type="entry name" value="Class II aaRS ABD-related"/>
    <property type="match status" value="1"/>
</dbReference>
<comment type="similarity">
    <text evidence="1 13">Belongs to the class-II aminoacyl-tRNA synthetase family.</text>
</comment>
<accession>A0ABY2IR34</accession>
<evidence type="ECO:0000259" key="14">
    <source>
        <dbReference type="PROSITE" id="PS50862"/>
    </source>
</evidence>
<dbReference type="Pfam" id="PF07973">
    <property type="entry name" value="tRNA_SAD"/>
    <property type="match status" value="1"/>
</dbReference>
<keyword evidence="5 13" id="KW-0479">Metal-binding</keyword>
<keyword evidence="6 13" id="KW-0547">Nucleotide-binding</keyword>
<dbReference type="InterPro" id="IPR002320">
    <property type="entry name" value="Thr-tRNA-ligase_IIa"/>
</dbReference>
<dbReference type="Gene3D" id="3.30.54.20">
    <property type="match status" value="1"/>
</dbReference>
<keyword evidence="9 13" id="KW-0694">RNA-binding</keyword>
<protein>
    <recommendedName>
        <fullName evidence="13">Threonine--tRNA ligase</fullName>
        <ecNumber evidence="13">6.1.1.3</ecNumber>
    </recommendedName>
    <alternativeName>
        <fullName evidence="13">Threonyl-tRNA synthetase</fullName>
        <shortName evidence="13">ThrRS</shortName>
    </alternativeName>
</protein>
<feature type="domain" description="TGS" evidence="15">
    <location>
        <begin position="1"/>
        <end position="39"/>
    </location>
</feature>
<dbReference type="SUPFAM" id="SSF55186">
    <property type="entry name" value="ThrRS/AlaRS common domain"/>
    <property type="match status" value="1"/>
</dbReference>
<dbReference type="Proteomes" id="UP000297604">
    <property type="component" value="Unassembled WGS sequence"/>
</dbReference>
<dbReference type="Gene3D" id="3.30.930.10">
    <property type="entry name" value="Bira Bifunctional Protein, Domain 2"/>
    <property type="match status" value="1"/>
</dbReference>
<keyword evidence="11 13" id="KW-0030">Aminoacyl-tRNA synthetase</keyword>
<feature type="binding site" evidence="13">
    <location>
        <position position="523"/>
    </location>
    <ligand>
        <name>Zn(2+)</name>
        <dbReference type="ChEBI" id="CHEBI:29105"/>
        <note>catalytic</note>
    </ligand>
</feature>
<evidence type="ECO:0000256" key="2">
    <source>
        <dbReference type="ARBA" id="ARBA00022490"/>
    </source>
</evidence>
<comment type="caution">
    <text evidence="16">The sequence shown here is derived from an EMBL/GenBank/DDBJ whole genome shotgun (WGS) entry which is preliminary data.</text>
</comment>
<evidence type="ECO:0000313" key="17">
    <source>
        <dbReference type="Proteomes" id="UP000297604"/>
    </source>
</evidence>
<dbReference type="InterPro" id="IPR002314">
    <property type="entry name" value="aa-tRNA-synt_IIb"/>
</dbReference>
<dbReference type="InterPro" id="IPR004095">
    <property type="entry name" value="TGS"/>
</dbReference>
<comment type="subunit">
    <text evidence="13">Homodimer.</text>
</comment>
<dbReference type="InterPro" id="IPR018163">
    <property type="entry name" value="Thr/Ala-tRNA-synth_IIc_edit"/>
</dbReference>
<dbReference type="Gene3D" id="3.30.980.10">
    <property type="entry name" value="Threonyl-trna Synthetase, Chain A, domain 2"/>
    <property type="match status" value="1"/>
</dbReference>
<evidence type="ECO:0000313" key="16">
    <source>
        <dbReference type="EMBL" id="TFC22659.1"/>
    </source>
</evidence>
<comment type="subcellular location">
    <subcellularLocation>
        <location evidence="13">Cytoplasm</location>
    </subcellularLocation>
</comment>
<comment type="catalytic activity">
    <reaction evidence="12 13">
        <text>tRNA(Thr) + L-threonine + ATP = L-threonyl-tRNA(Thr) + AMP + diphosphate + H(+)</text>
        <dbReference type="Rhea" id="RHEA:24624"/>
        <dbReference type="Rhea" id="RHEA-COMP:9670"/>
        <dbReference type="Rhea" id="RHEA-COMP:9704"/>
        <dbReference type="ChEBI" id="CHEBI:15378"/>
        <dbReference type="ChEBI" id="CHEBI:30616"/>
        <dbReference type="ChEBI" id="CHEBI:33019"/>
        <dbReference type="ChEBI" id="CHEBI:57926"/>
        <dbReference type="ChEBI" id="CHEBI:78442"/>
        <dbReference type="ChEBI" id="CHEBI:78534"/>
        <dbReference type="ChEBI" id="CHEBI:456215"/>
        <dbReference type="EC" id="6.1.1.3"/>
    </reaction>
</comment>
<dbReference type="CDD" id="cd00771">
    <property type="entry name" value="ThrRS_core"/>
    <property type="match status" value="1"/>
</dbReference>
<evidence type="ECO:0000256" key="8">
    <source>
        <dbReference type="ARBA" id="ARBA00022840"/>
    </source>
</evidence>
<evidence type="ECO:0000256" key="5">
    <source>
        <dbReference type="ARBA" id="ARBA00022723"/>
    </source>
</evidence>
<organism evidence="16 17">
    <name type="scientific">Cryobacterium glucosi</name>
    <dbReference type="NCBI Taxonomy" id="1259175"/>
    <lineage>
        <taxon>Bacteria</taxon>
        <taxon>Bacillati</taxon>
        <taxon>Actinomycetota</taxon>
        <taxon>Actinomycetes</taxon>
        <taxon>Micrococcales</taxon>
        <taxon>Microbacteriaceae</taxon>
        <taxon>Cryobacterium</taxon>
    </lineage>
</organism>
<keyword evidence="10 13" id="KW-0648">Protein biosynthesis</keyword>
<dbReference type="PROSITE" id="PS50862">
    <property type="entry name" value="AA_TRNA_LIGASE_II"/>
    <property type="match status" value="1"/>
</dbReference>
<comment type="caution">
    <text evidence="13">Lacks conserved residue(s) required for the propagation of feature annotation.</text>
</comment>
<dbReference type="EC" id="6.1.1.3" evidence="13"/>
<evidence type="ECO:0000256" key="9">
    <source>
        <dbReference type="ARBA" id="ARBA00022884"/>
    </source>
</evidence>
<dbReference type="InterPro" id="IPR012947">
    <property type="entry name" value="tRNA_SAD"/>
</dbReference>
<dbReference type="InterPro" id="IPR033728">
    <property type="entry name" value="ThrRS_core"/>
</dbReference>
<keyword evidence="4 13" id="KW-0436">Ligase</keyword>
<keyword evidence="17" id="KW-1185">Reference proteome</keyword>
<dbReference type="CDD" id="cd00860">
    <property type="entry name" value="ThrRS_anticodon"/>
    <property type="match status" value="1"/>
</dbReference>
<evidence type="ECO:0000259" key="15">
    <source>
        <dbReference type="PROSITE" id="PS51880"/>
    </source>
</evidence>
<dbReference type="PROSITE" id="PS51880">
    <property type="entry name" value="TGS"/>
    <property type="match status" value="1"/>
</dbReference>
<dbReference type="SMART" id="SM00863">
    <property type="entry name" value="tRNA_SAD"/>
    <property type="match status" value="1"/>
</dbReference>
<dbReference type="SUPFAM" id="SSF55681">
    <property type="entry name" value="Class II aaRS and biotin synthetases"/>
    <property type="match status" value="1"/>
</dbReference>
<dbReference type="Pfam" id="PF00587">
    <property type="entry name" value="tRNA-synt_2b"/>
    <property type="match status" value="1"/>
</dbReference>
<proteinExistence type="inferred from homology"/>
<evidence type="ECO:0000256" key="11">
    <source>
        <dbReference type="ARBA" id="ARBA00023146"/>
    </source>
</evidence>
<feature type="binding site" evidence="13">
    <location>
        <position position="345"/>
    </location>
    <ligand>
        <name>Zn(2+)</name>
        <dbReference type="ChEBI" id="CHEBI:29105"/>
        <note>catalytic</note>
    </ligand>
</feature>
<evidence type="ECO:0000256" key="1">
    <source>
        <dbReference type="ARBA" id="ARBA00008226"/>
    </source>
</evidence>
<dbReference type="InterPro" id="IPR045864">
    <property type="entry name" value="aa-tRNA-synth_II/BPL/LPL"/>
</dbReference>
<comment type="cofactor">
    <cofactor evidence="13">
        <name>Zn(2+)</name>
        <dbReference type="ChEBI" id="CHEBI:29105"/>
    </cofactor>
    <text evidence="13">Binds 1 zinc ion per subunit.</text>
</comment>
<dbReference type="RefSeq" id="WP_134561165.1">
    <property type="nucleotide sequence ID" value="NZ_SOFS01000012.1"/>
</dbReference>
<dbReference type="PANTHER" id="PTHR11451:SF44">
    <property type="entry name" value="THREONINE--TRNA LIGASE, CHLOROPLASTIC_MITOCHONDRIAL 2"/>
    <property type="match status" value="1"/>
</dbReference>
<evidence type="ECO:0000256" key="7">
    <source>
        <dbReference type="ARBA" id="ARBA00022833"/>
    </source>
</evidence>
<dbReference type="NCBIfam" id="TIGR00418">
    <property type="entry name" value="thrS"/>
    <property type="match status" value="1"/>
</dbReference>
<dbReference type="InterPro" id="IPR004154">
    <property type="entry name" value="Anticodon-bd"/>
</dbReference>
<evidence type="ECO:0000256" key="4">
    <source>
        <dbReference type="ARBA" id="ARBA00022598"/>
    </source>
</evidence>
<reference evidence="16 17" key="1">
    <citation type="submission" date="2019-03" db="EMBL/GenBank/DDBJ databases">
        <title>Genomics of glacier-inhabiting Cryobacterium strains.</title>
        <authorList>
            <person name="Liu Q."/>
            <person name="Xin Y.-H."/>
        </authorList>
    </citation>
    <scope>NUCLEOTIDE SEQUENCE [LARGE SCALE GENOMIC DNA]</scope>
    <source>
        <strain evidence="16 17">MDB1-5</strain>
    </source>
</reference>
<name>A0ABY2IR34_9MICO</name>
<gene>
    <name evidence="13" type="primary">thrS</name>
    <name evidence="16" type="ORF">E3O46_04255</name>
</gene>
<dbReference type="PRINTS" id="PR01047">
    <property type="entry name" value="TRNASYNTHTHR"/>
</dbReference>
<dbReference type="InterPro" id="IPR036621">
    <property type="entry name" value="Anticodon-bd_dom_sf"/>
</dbReference>
<feature type="domain" description="Aminoacyl-transfer RNA synthetases class-II family profile" evidence="14">
    <location>
        <begin position="240"/>
        <end position="546"/>
    </location>
</feature>
<dbReference type="HAMAP" id="MF_00184">
    <property type="entry name" value="Thr_tRNA_synth"/>
    <property type="match status" value="1"/>
</dbReference>
<dbReference type="Gene3D" id="3.40.50.800">
    <property type="entry name" value="Anticodon-binding domain"/>
    <property type="match status" value="1"/>
</dbReference>
<evidence type="ECO:0000256" key="6">
    <source>
        <dbReference type="ARBA" id="ARBA00022741"/>
    </source>
</evidence>
<feature type="binding site" evidence="13">
    <location>
        <position position="396"/>
    </location>
    <ligand>
        <name>Zn(2+)</name>
        <dbReference type="ChEBI" id="CHEBI:29105"/>
        <note>catalytic</note>
    </ligand>
</feature>
<dbReference type="GO" id="GO:0004829">
    <property type="term" value="F:threonine-tRNA ligase activity"/>
    <property type="evidence" value="ECO:0007669"/>
    <property type="project" value="UniProtKB-EC"/>
</dbReference>
<evidence type="ECO:0000256" key="13">
    <source>
        <dbReference type="HAMAP-Rule" id="MF_00184"/>
    </source>
</evidence>
<keyword evidence="3 13" id="KW-0820">tRNA-binding</keyword>
<sequence>MADGFELFTDRSVVAMRVNGELKDLAATLTQTDVVEPVTISSPDGLNILRHSAAHVLAQAVQNVNPAARLGIGPPVTDGFYYDFDVEVPFTPEDIKALEKAMDRIIRQGQRFVRRVVTDEDARAEFAAEPYKLELIGLKGGAVAATADNESVEVGGAELTIYDNVDPKTGETVWKDLCRGPHLPNTRMIGNGYSLTRLAAAYWRGSEKNPQLQRIYGTAWPTKDELRAFQARQEEAAKRDHRKLGQELDLFSFPEEIGSGLAVFHPKGGIIRAEIENYMREQLLANGYDLVNTPHITKAHLFETSGHLQWYKDGMFPPMHLDEEVDAEGNITRQGQDYYLKPMNCPMHNLIFKARGRSYRELPLRLAEFGTVYRYEKSGTLSGLTRVRGLTQDDAHIYVTASQVKAEVASQLEFVFETLRGYGLTDFYLELSTKDPVKFVGTDEQWDEATETLRQVAVESGLELVSDPGGAAFYGPKISVQARDAIGRTWQLSTVQLDFNQPELFDLEYTASDGTRQQPVMIHRALLGSIERFFAILLEHYAGAFPVWLSPVQVVGIPVAEAYEDYLGDVIRQLKALGVRAELDTSSDRMPKKIRTHTKAKVPFQLIAGEDDRAAGSVSFRFRDGTQENGIPVVDAIARIVDAIATKAQV</sequence>
<keyword evidence="7 13" id="KW-0862">Zinc</keyword>
<keyword evidence="2 13" id="KW-0963">Cytoplasm</keyword>
<evidence type="ECO:0000256" key="10">
    <source>
        <dbReference type="ARBA" id="ARBA00022917"/>
    </source>
</evidence>
<dbReference type="InterPro" id="IPR006195">
    <property type="entry name" value="aa-tRNA-synth_II"/>
</dbReference>
<dbReference type="EMBL" id="SOFS01000012">
    <property type="protein sequence ID" value="TFC22659.1"/>
    <property type="molecule type" value="Genomic_DNA"/>
</dbReference>
<dbReference type="Pfam" id="PF03129">
    <property type="entry name" value="HGTP_anticodon"/>
    <property type="match status" value="1"/>
</dbReference>